<feature type="domain" description="RIO kinase" evidence="14">
    <location>
        <begin position="35"/>
        <end position="265"/>
    </location>
</feature>
<feature type="compositionally biased region" description="Acidic residues" evidence="13">
    <location>
        <begin position="285"/>
        <end position="299"/>
    </location>
</feature>
<evidence type="ECO:0000313" key="16">
    <source>
        <dbReference type="Proteomes" id="UP000594263"/>
    </source>
</evidence>
<dbReference type="AlphaFoldDB" id="A0A7N0RG94"/>
<keyword evidence="9" id="KW-0067">ATP-binding</keyword>
<keyword evidence="6" id="KW-0479">Metal-binding</keyword>
<dbReference type="Gramene" id="Kaladp0010s0149.1.v1.1">
    <property type="protein sequence ID" value="Kaladp0010s0149.1.v1.1"/>
    <property type="gene ID" value="Kaladp0010s0149.v1.1"/>
</dbReference>
<evidence type="ECO:0000256" key="8">
    <source>
        <dbReference type="ARBA" id="ARBA00022777"/>
    </source>
</evidence>
<dbReference type="InterPro" id="IPR018934">
    <property type="entry name" value="RIO_dom"/>
</dbReference>
<name>A0A7N0RG94_KALFE</name>
<dbReference type="GO" id="GO:0005829">
    <property type="term" value="C:cytosol"/>
    <property type="evidence" value="ECO:0007669"/>
    <property type="project" value="TreeGrafter"/>
</dbReference>
<evidence type="ECO:0000256" key="11">
    <source>
        <dbReference type="ARBA" id="ARBA00047899"/>
    </source>
</evidence>
<comment type="catalytic activity">
    <reaction evidence="11">
        <text>L-threonyl-[protein] + ATP = O-phospho-L-threonyl-[protein] + ADP + H(+)</text>
        <dbReference type="Rhea" id="RHEA:46608"/>
        <dbReference type="Rhea" id="RHEA-COMP:11060"/>
        <dbReference type="Rhea" id="RHEA-COMP:11605"/>
        <dbReference type="ChEBI" id="CHEBI:15378"/>
        <dbReference type="ChEBI" id="CHEBI:30013"/>
        <dbReference type="ChEBI" id="CHEBI:30616"/>
        <dbReference type="ChEBI" id="CHEBI:61977"/>
        <dbReference type="ChEBI" id="CHEBI:456216"/>
        <dbReference type="EC" id="2.7.11.1"/>
    </reaction>
</comment>
<dbReference type="Gene3D" id="1.10.10.10">
    <property type="entry name" value="Winged helix-like DNA-binding domain superfamily/Winged helix DNA-binding domain"/>
    <property type="match status" value="1"/>
</dbReference>
<dbReference type="PANTHER" id="PTHR45852:SF1">
    <property type="entry name" value="SERINE_THREONINE-PROTEIN KINASE RIO2"/>
    <property type="match status" value="1"/>
</dbReference>
<keyword evidence="4" id="KW-0723">Serine/threonine-protein kinase</keyword>
<comment type="catalytic activity">
    <reaction evidence="12">
        <text>L-seryl-[protein] + ATP = O-phospho-L-seryl-[protein] + ADP + H(+)</text>
        <dbReference type="Rhea" id="RHEA:17989"/>
        <dbReference type="Rhea" id="RHEA-COMP:9863"/>
        <dbReference type="Rhea" id="RHEA-COMP:11604"/>
        <dbReference type="ChEBI" id="CHEBI:15378"/>
        <dbReference type="ChEBI" id="CHEBI:29999"/>
        <dbReference type="ChEBI" id="CHEBI:30616"/>
        <dbReference type="ChEBI" id="CHEBI:83421"/>
        <dbReference type="ChEBI" id="CHEBI:456216"/>
        <dbReference type="EC" id="2.7.11.1"/>
    </reaction>
</comment>
<feature type="region of interest" description="Disordered" evidence="13">
    <location>
        <begin position="326"/>
        <end position="411"/>
    </location>
</feature>
<sequence length="537" mass="61285">MKLDVDVLRYLSKDDFRVLTAVEMGMRNHEIVPAELIERIACLKHGGTYKVMKNLLKYKLLHHDSSKYDVGRQIGVGKESDIFEVANEDGTIMAMKLHRLGRTSFRAVKNKRDYLRHRSSFNWLYLSRLAALKEFAFMKALGEHGFPVPTSVDCNRHCVIMSLVQGYPLVQVKQIQNPEAVFENIIELVICLAEHGLIHCDFNEFNIMIDDDEKITMIDFPQMVSVSHRNGQMYFDRDVECIFKFFRKREAGSLDKELAASGFTQKDQKDIQRFFEGELDKDGDSESNNEGSESDDEGIAVDRQIKWLHELNTDGIDSLALSNQPKRIPESEDQNPHEAPLSGEPDAQNRDDKEEAKEDNRTLVEDDPELAKNLNKEQRRAMLRAKGRRTAMSSRNSYKDKGGKSSENSKIQKRQLGGWAHSMSAVFWTKNLFVRPVKAVKKITTYLNAELGFVIGISKKMGFWTLLEGCLLLANALAIFNEERFLAPRGWSFSEMSGVKAKSLKGQLIGLIYATQYFRVPLIILNTIWIAVKLVYG</sequence>
<evidence type="ECO:0000256" key="1">
    <source>
        <dbReference type="ARBA" id="ARBA00001946"/>
    </source>
</evidence>
<keyword evidence="16" id="KW-1185">Reference proteome</keyword>
<dbReference type="CDD" id="cd05144">
    <property type="entry name" value="RIO2_C"/>
    <property type="match status" value="1"/>
</dbReference>
<keyword evidence="8" id="KW-0418">Kinase</keyword>
<dbReference type="InterPro" id="IPR000687">
    <property type="entry name" value="RIO_kinase"/>
</dbReference>
<evidence type="ECO:0000259" key="14">
    <source>
        <dbReference type="SMART" id="SM00090"/>
    </source>
</evidence>
<proteinExistence type="inferred from homology"/>
<dbReference type="InterPro" id="IPR015285">
    <property type="entry name" value="RIO2_wHTH_N"/>
</dbReference>
<evidence type="ECO:0000256" key="5">
    <source>
        <dbReference type="ARBA" id="ARBA00022679"/>
    </source>
</evidence>
<dbReference type="Pfam" id="PF01163">
    <property type="entry name" value="RIO1"/>
    <property type="match status" value="1"/>
</dbReference>
<dbReference type="EC" id="2.7.11.1" evidence="3"/>
<evidence type="ECO:0000256" key="10">
    <source>
        <dbReference type="ARBA" id="ARBA00022842"/>
    </source>
</evidence>
<evidence type="ECO:0000256" key="12">
    <source>
        <dbReference type="ARBA" id="ARBA00048679"/>
    </source>
</evidence>
<comment type="similarity">
    <text evidence="2">Belongs to the protein kinase superfamily. RIO-type Ser/Thr kinase family.</text>
</comment>
<dbReference type="InterPro" id="IPR030484">
    <property type="entry name" value="Rio2"/>
</dbReference>
<keyword evidence="10" id="KW-0460">Magnesium</keyword>
<keyword evidence="7" id="KW-0547">Nucleotide-binding</keyword>
<evidence type="ECO:0000256" key="13">
    <source>
        <dbReference type="SAM" id="MobiDB-lite"/>
    </source>
</evidence>
<dbReference type="SMART" id="SM00090">
    <property type="entry name" value="RIO"/>
    <property type="match status" value="1"/>
</dbReference>
<evidence type="ECO:0000256" key="9">
    <source>
        <dbReference type="ARBA" id="ARBA00022840"/>
    </source>
</evidence>
<dbReference type="Pfam" id="PF08571">
    <property type="entry name" value="Yos1"/>
    <property type="match status" value="1"/>
</dbReference>
<dbReference type="InterPro" id="IPR036388">
    <property type="entry name" value="WH-like_DNA-bd_sf"/>
</dbReference>
<dbReference type="Gene3D" id="3.30.200.20">
    <property type="entry name" value="Phosphorylase Kinase, domain 1"/>
    <property type="match status" value="1"/>
</dbReference>
<reference evidence="15" key="1">
    <citation type="submission" date="2021-01" db="UniProtKB">
        <authorList>
            <consortium name="EnsemblPlants"/>
        </authorList>
    </citation>
    <scope>IDENTIFICATION</scope>
</reference>
<keyword evidence="5" id="KW-0808">Transferase</keyword>
<dbReference type="InterPro" id="IPR011009">
    <property type="entry name" value="Kinase-like_dom_sf"/>
</dbReference>
<evidence type="ECO:0000256" key="7">
    <source>
        <dbReference type="ARBA" id="ARBA00022741"/>
    </source>
</evidence>
<dbReference type="GO" id="GO:0004674">
    <property type="term" value="F:protein serine/threonine kinase activity"/>
    <property type="evidence" value="ECO:0007669"/>
    <property type="project" value="UniProtKB-KW"/>
</dbReference>
<evidence type="ECO:0000256" key="3">
    <source>
        <dbReference type="ARBA" id="ARBA00012513"/>
    </source>
</evidence>
<dbReference type="GO" id="GO:0005524">
    <property type="term" value="F:ATP binding"/>
    <property type="evidence" value="ECO:0007669"/>
    <property type="project" value="UniProtKB-KW"/>
</dbReference>
<accession>A0A7N0RG94</accession>
<dbReference type="GO" id="GO:0046872">
    <property type="term" value="F:metal ion binding"/>
    <property type="evidence" value="ECO:0007669"/>
    <property type="project" value="UniProtKB-KW"/>
</dbReference>
<dbReference type="EnsemblPlants" id="Kaladp0010s0149.1.v1.1">
    <property type="protein sequence ID" value="Kaladp0010s0149.1.v1.1"/>
    <property type="gene ID" value="Kaladp0010s0149.v1.1"/>
</dbReference>
<dbReference type="PANTHER" id="PTHR45852">
    <property type="entry name" value="SER/THR-PROTEIN KINASE RIO2"/>
    <property type="match status" value="1"/>
</dbReference>
<comment type="cofactor">
    <cofactor evidence="1">
        <name>Mg(2+)</name>
        <dbReference type="ChEBI" id="CHEBI:18420"/>
    </cofactor>
</comment>
<dbReference type="InterPro" id="IPR036390">
    <property type="entry name" value="WH_DNA-bd_sf"/>
</dbReference>
<evidence type="ECO:0000256" key="6">
    <source>
        <dbReference type="ARBA" id="ARBA00022723"/>
    </source>
</evidence>
<feature type="region of interest" description="Disordered" evidence="13">
    <location>
        <begin position="278"/>
        <end position="299"/>
    </location>
</feature>
<dbReference type="OMA" id="IDANWLY"/>
<dbReference type="Pfam" id="PF09202">
    <property type="entry name" value="Rio2_N"/>
    <property type="match status" value="1"/>
</dbReference>
<feature type="compositionally biased region" description="Basic and acidic residues" evidence="13">
    <location>
        <begin position="327"/>
        <end position="336"/>
    </location>
</feature>
<evidence type="ECO:0000313" key="15">
    <source>
        <dbReference type="EnsemblPlants" id="Kaladp0010s0149.1.v1.1"/>
    </source>
</evidence>
<dbReference type="GO" id="GO:0030490">
    <property type="term" value="P:maturation of SSU-rRNA"/>
    <property type="evidence" value="ECO:0007669"/>
    <property type="project" value="TreeGrafter"/>
</dbReference>
<dbReference type="Proteomes" id="UP000594263">
    <property type="component" value="Unplaced"/>
</dbReference>
<dbReference type="GO" id="GO:0005634">
    <property type="term" value="C:nucleus"/>
    <property type="evidence" value="ECO:0007669"/>
    <property type="project" value="TreeGrafter"/>
</dbReference>
<protein>
    <recommendedName>
        <fullName evidence="3">non-specific serine/threonine protein kinase</fullName>
        <ecNumber evidence="3">2.7.11.1</ecNumber>
    </recommendedName>
</protein>
<evidence type="ECO:0000256" key="4">
    <source>
        <dbReference type="ARBA" id="ARBA00022527"/>
    </source>
</evidence>
<organism evidence="15 16">
    <name type="scientific">Kalanchoe fedtschenkoi</name>
    <name type="common">Lavender scallops</name>
    <name type="synonym">South American air plant</name>
    <dbReference type="NCBI Taxonomy" id="63787"/>
    <lineage>
        <taxon>Eukaryota</taxon>
        <taxon>Viridiplantae</taxon>
        <taxon>Streptophyta</taxon>
        <taxon>Embryophyta</taxon>
        <taxon>Tracheophyta</taxon>
        <taxon>Spermatophyta</taxon>
        <taxon>Magnoliopsida</taxon>
        <taxon>eudicotyledons</taxon>
        <taxon>Gunneridae</taxon>
        <taxon>Pentapetalae</taxon>
        <taxon>Saxifragales</taxon>
        <taxon>Crassulaceae</taxon>
        <taxon>Kalanchoe</taxon>
    </lineage>
</organism>
<dbReference type="SUPFAM" id="SSF56112">
    <property type="entry name" value="Protein kinase-like (PK-like)"/>
    <property type="match status" value="1"/>
</dbReference>
<feature type="compositionally biased region" description="Basic and acidic residues" evidence="13">
    <location>
        <begin position="347"/>
        <end position="364"/>
    </location>
</feature>
<dbReference type="Gene3D" id="1.10.510.10">
    <property type="entry name" value="Transferase(Phosphotransferase) domain 1"/>
    <property type="match status" value="1"/>
</dbReference>
<dbReference type="FunFam" id="3.30.200.20:FF:000052">
    <property type="entry name" value="Serine/threonine-protein kinase RIO2"/>
    <property type="match status" value="1"/>
</dbReference>
<evidence type="ECO:0000256" key="2">
    <source>
        <dbReference type="ARBA" id="ARBA00009196"/>
    </source>
</evidence>
<dbReference type="InterPro" id="IPR013880">
    <property type="entry name" value="Yos1"/>
</dbReference>
<dbReference type="GO" id="GO:0030688">
    <property type="term" value="C:preribosome, small subunit precursor"/>
    <property type="evidence" value="ECO:0007669"/>
    <property type="project" value="TreeGrafter"/>
</dbReference>
<dbReference type="SUPFAM" id="SSF46785">
    <property type="entry name" value="Winged helix' DNA-binding domain"/>
    <property type="match status" value="1"/>
</dbReference>